<dbReference type="PANTHER" id="PTHR12526:SF510">
    <property type="entry name" value="D-INOSITOL 3-PHOSPHATE GLYCOSYLTRANSFERASE"/>
    <property type="match status" value="1"/>
</dbReference>
<sequence>MKFAFFGYPHLGGTFTVFRHLRAGLAPWGIDVEWLGIGQGAHAAARDPAWRSEWSTGHACGAAADSEPTQAQAMLSHLAEQNFDGVFVSVHADRVQTNLARYLPRAMLRVMIVHNITPATYAAARAIRDHVHATACVSRRIRDDLLTHYRFDPRTTHEIHNAVDFPTPPPRALRTIGQPLRLLSLGRIEDQAKGVLWLPQILAQLPDDVTLTIAGDGPDVARLRRTMAPLAGRAQLLGRVSPAAIPALMAEHDIFVAPSRFEGFMITLVEAMATGCVPVASRIRGVTDTVVDDGVTGLLFPVGDVAAAAETIRHLRRDPAHWHAMACHGPIAMRERFSISRMAERYGALLAGLHERPPPIAPPLPIEHWHLPWGLRDGLRSHLPTPLKNLLRTIRERAA</sequence>
<protein>
    <submittedName>
        <fullName evidence="3">Glycosyltransferase involved in cell wall biosynthesis</fullName>
    </submittedName>
</protein>
<evidence type="ECO:0000256" key="1">
    <source>
        <dbReference type="ARBA" id="ARBA00022676"/>
    </source>
</evidence>
<dbReference type="SUPFAM" id="SSF53756">
    <property type="entry name" value="UDP-Glycosyltransferase/glycogen phosphorylase"/>
    <property type="match status" value="1"/>
</dbReference>
<gene>
    <name evidence="3" type="ORF">ABIE08_001029</name>
</gene>
<dbReference type="RefSeq" id="WP_354549249.1">
    <property type="nucleotide sequence ID" value="NZ_JBEPSM010000001.1"/>
</dbReference>
<name>A0ABV2QXG2_9HYPH</name>
<keyword evidence="4" id="KW-1185">Reference proteome</keyword>
<evidence type="ECO:0000313" key="3">
    <source>
        <dbReference type="EMBL" id="MET4633116.1"/>
    </source>
</evidence>
<dbReference type="EMBL" id="JBEPSM010000001">
    <property type="protein sequence ID" value="MET4633116.1"/>
    <property type="molecule type" value="Genomic_DNA"/>
</dbReference>
<accession>A0ABV2QXG2</accession>
<dbReference type="Proteomes" id="UP001549321">
    <property type="component" value="Unassembled WGS sequence"/>
</dbReference>
<dbReference type="PANTHER" id="PTHR12526">
    <property type="entry name" value="GLYCOSYLTRANSFERASE"/>
    <property type="match status" value="1"/>
</dbReference>
<keyword evidence="2" id="KW-0808">Transferase</keyword>
<dbReference type="Pfam" id="PF13692">
    <property type="entry name" value="Glyco_trans_1_4"/>
    <property type="match status" value="1"/>
</dbReference>
<dbReference type="Gene3D" id="3.40.50.2000">
    <property type="entry name" value="Glycogen Phosphorylase B"/>
    <property type="match status" value="2"/>
</dbReference>
<dbReference type="CDD" id="cd03801">
    <property type="entry name" value="GT4_PimA-like"/>
    <property type="match status" value="1"/>
</dbReference>
<organism evidence="3 4">
    <name type="scientific">Kaistia defluvii</name>
    <dbReference type="NCBI Taxonomy" id="410841"/>
    <lineage>
        <taxon>Bacteria</taxon>
        <taxon>Pseudomonadati</taxon>
        <taxon>Pseudomonadota</taxon>
        <taxon>Alphaproteobacteria</taxon>
        <taxon>Hyphomicrobiales</taxon>
        <taxon>Kaistiaceae</taxon>
        <taxon>Kaistia</taxon>
    </lineage>
</organism>
<evidence type="ECO:0000256" key="2">
    <source>
        <dbReference type="ARBA" id="ARBA00022679"/>
    </source>
</evidence>
<keyword evidence="1" id="KW-0328">Glycosyltransferase</keyword>
<reference evidence="3 4" key="1">
    <citation type="submission" date="2024-06" db="EMBL/GenBank/DDBJ databases">
        <title>Sorghum-associated microbial communities from plants grown in Nebraska, USA.</title>
        <authorList>
            <person name="Schachtman D."/>
        </authorList>
    </citation>
    <scope>NUCLEOTIDE SEQUENCE [LARGE SCALE GENOMIC DNA]</scope>
    <source>
        <strain evidence="3 4">3207</strain>
    </source>
</reference>
<proteinExistence type="predicted"/>
<comment type="caution">
    <text evidence="3">The sequence shown here is derived from an EMBL/GenBank/DDBJ whole genome shotgun (WGS) entry which is preliminary data.</text>
</comment>
<evidence type="ECO:0000313" key="4">
    <source>
        <dbReference type="Proteomes" id="UP001549321"/>
    </source>
</evidence>